<dbReference type="InterPro" id="IPR036979">
    <property type="entry name" value="CM_dom_sf"/>
</dbReference>
<dbReference type="InterPro" id="IPR001086">
    <property type="entry name" value="Preph_deHydtase"/>
</dbReference>
<dbReference type="PROSITE" id="PS51671">
    <property type="entry name" value="ACT"/>
    <property type="match status" value="1"/>
</dbReference>
<dbReference type="InterPro" id="IPR002701">
    <property type="entry name" value="CM_II_prokaryot"/>
</dbReference>
<dbReference type="InterPro" id="IPR045865">
    <property type="entry name" value="ACT-like_dom_sf"/>
</dbReference>
<dbReference type="GO" id="GO:0046417">
    <property type="term" value="P:chorismate metabolic process"/>
    <property type="evidence" value="ECO:0007669"/>
    <property type="project" value="InterPro"/>
</dbReference>
<dbReference type="CDD" id="cd04905">
    <property type="entry name" value="ACT_CM-PDT"/>
    <property type="match status" value="1"/>
</dbReference>
<dbReference type="PANTHER" id="PTHR43018:SF1">
    <property type="entry name" value="PROTEIN AROA(G)"/>
    <property type="match status" value="1"/>
</dbReference>
<dbReference type="EC" id="5.4.99.5" evidence="1"/>
<dbReference type="SUPFAM" id="SSF48600">
    <property type="entry name" value="Chorismate mutase II"/>
    <property type="match status" value="1"/>
</dbReference>
<proteinExistence type="predicted"/>
<name>A0A259U039_9BACT</name>
<dbReference type="EMBL" id="MQWB01000001">
    <property type="protein sequence ID" value="OZC03369.1"/>
    <property type="molecule type" value="Genomic_DNA"/>
</dbReference>
<gene>
    <name evidence="6" type="ORF">BSZ36_10490</name>
</gene>
<evidence type="ECO:0000256" key="2">
    <source>
        <dbReference type="ARBA" id="ARBA00022679"/>
    </source>
</evidence>
<dbReference type="GO" id="GO:0004664">
    <property type="term" value="F:prephenate dehydratase activity"/>
    <property type="evidence" value="ECO:0007669"/>
    <property type="project" value="InterPro"/>
</dbReference>
<dbReference type="GO" id="GO:0004106">
    <property type="term" value="F:chorismate mutase activity"/>
    <property type="evidence" value="ECO:0007669"/>
    <property type="project" value="UniProtKB-EC"/>
</dbReference>
<evidence type="ECO:0000259" key="3">
    <source>
        <dbReference type="PROSITE" id="PS51168"/>
    </source>
</evidence>
<dbReference type="SUPFAM" id="SSF51569">
    <property type="entry name" value="Aldolase"/>
    <property type="match status" value="1"/>
</dbReference>
<feature type="domain" description="Chorismate mutase" evidence="3">
    <location>
        <begin position="1"/>
        <end position="91"/>
    </location>
</feature>
<dbReference type="InterPro" id="IPR013785">
    <property type="entry name" value="Aldolase_TIM"/>
</dbReference>
<dbReference type="CDD" id="cd13631">
    <property type="entry name" value="PBP2_Ct-PDT_like"/>
    <property type="match status" value="1"/>
</dbReference>
<sequence length="666" mass="71460">MSDALRSLRDALDATDRRLIAALAERQDLVRDVADLKAENDALPLQDAQREQSLLARVHALAEEAGVDGYFASQLYREILRHSVRFQSAHASGEAAGLRISYQGVPGCYSHSAARHHFAAMDGVTYEGATTFGGALEALTSGRADRALLPVENTTAGPISGVYDLLVAPGLHLVGEEILKVEHCLMAPQPVEVEQIQRIGSHPQAIRQCSLFLDGLSARVEAEDDTAGAARLVAESGDPTRAAIAGEDAAERYGLHIIKRNIANRKDNFTRFLIVAREPLAHDARLPHKTSLVLSTNHETGALARVLQVFADAEINLTKLESRPSPTTPFQSLFYADIEGDARTPEVAAAVEAARAHTQSLRVLGSYPVFHAGRDRTATPEAAPVASRAPATRGTASVKARRAKLVDRGDRPDTVVQIGDVRIGGDEPPVLIAGPCSVESREQIFESARGVREAGGVMLRGGCFKPRTLPYDFQGLGFEGLTMMHEAGRANGLPIVTEVLHPRDVEAVAREADVLQIGARNMQNFELLKEVGRTQTAVLLKRGMSSSIDEWLAAAEYVLAGGNERVILCERGIRTFETATRNTLDLSAVVVARERTHLPVIVDPSHAAGARRWVPALCRAALAAGAHGLIVEAHPDPDQALSDGPQSLTLEALAELGREVLSPVAA</sequence>
<dbReference type="Gene3D" id="1.20.59.10">
    <property type="entry name" value="Chorismate mutase"/>
    <property type="match status" value="1"/>
</dbReference>
<dbReference type="PROSITE" id="PS51171">
    <property type="entry name" value="PREPHENATE_DEHYDR_3"/>
    <property type="match status" value="1"/>
</dbReference>
<dbReference type="NCBIfam" id="NF009239">
    <property type="entry name" value="PRK12595.1"/>
    <property type="match status" value="1"/>
</dbReference>
<dbReference type="Gene3D" id="3.40.190.10">
    <property type="entry name" value="Periplasmic binding protein-like II"/>
    <property type="match status" value="2"/>
</dbReference>
<dbReference type="PROSITE" id="PS51168">
    <property type="entry name" value="CHORISMATE_MUT_2"/>
    <property type="match status" value="1"/>
</dbReference>
<dbReference type="Gene3D" id="3.20.20.70">
    <property type="entry name" value="Aldolase class I"/>
    <property type="match status" value="1"/>
</dbReference>
<protein>
    <recommendedName>
        <fullName evidence="1">chorismate mutase</fullName>
        <ecNumber evidence="1">5.4.99.5</ecNumber>
    </recommendedName>
</protein>
<reference evidence="6 7" key="1">
    <citation type="submission" date="2016-11" db="EMBL/GenBank/DDBJ databases">
        <title>Study of marine rhodopsin-containing bacteria.</title>
        <authorList>
            <person name="Yoshizawa S."/>
            <person name="Kumagai Y."/>
            <person name="Kogure K."/>
        </authorList>
    </citation>
    <scope>NUCLEOTIDE SEQUENCE [LARGE SCALE GENOMIC DNA]</scope>
    <source>
        <strain evidence="6 7">SG-29</strain>
    </source>
</reference>
<dbReference type="PANTHER" id="PTHR43018">
    <property type="entry name" value="PHOSPHO-2-DEHYDRO-3-DEOXYHEPTONATE ALDOLASE"/>
    <property type="match status" value="1"/>
</dbReference>
<evidence type="ECO:0000256" key="1">
    <source>
        <dbReference type="ARBA" id="ARBA00012404"/>
    </source>
</evidence>
<dbReference type="NCBIfam" id="NF006421">
    <property type="entry name" value="PRK08673.1"/>
    <property type="match status" value="1"/>
</dbReference>
<dbReference type="Pfam" id="PF00800">
    <property type="entry name" value="PDT"/>
    <property type="match status" value="1"/>
</dbReference>
<accession>A0A259U039</accession>
<evidence type="ECO:0000259" key="4">
    <source>
        <dbReference type="PROSITE" id="PS51171"/>
    </source>
</evidence>
<dbReference type="SUPFAM" id="SSF55021">
    <property type="entry name" value="ACT-like"/>
    <property type="match status" value="1"/>
</dbReference>
<dbReference type="PROSITE" id="PS00857">
    <property type="entry name" value="PREPHENATE_DEHYDR_1"/>
    <property type="match status" value="1"/>
</dbReference>
<evidence type="ECO:0000313" key="7">
    <source>
        <dbReference type="Proteomes" id="UP000216446"/>
    </source>
</evidence>
<dbReference type="InterPro" id="IPR002912">
    <property type="entry name" value="ACT_dom"/>
</dbReference>
<dbReference type="SUPFAM" id="SSF53850">
    <property type="entry name" value="Periplasmic binding protein-like II"/>
    <property type="match status" value="1"/>
</dbReference>
<dbReference type="SMART" id="SM00830">
    <property type="entry name" value="CM_2"/>
    <property type="match status" value="1"/>
</dbReference>
<dbReference type="PROSITE" id="PS00858">
    <property type="entry name" value="PREPHENATE_DEHYDR_2"/>
    <property type="match status" value="1"/>
</dbReference>
<dbReference type="FunCoup" id="A0A259U039">
    <property type="interactions" value="421"/>
</dbReference>
<dbReference type="InterPro" id="IPR036263">
    <property type="entry name" value="Chorismate_II_sf"/>
</dbReference>
<dbReference type="GO" id="GO:0009094">
    <property type="term" value="P:L-phenylalanine biosynthetic process"/>
    <property type="evidence" value="ECO:0007669"/>
    <property type="project" value="UniProtKB-UniPathway"/>
</dbReference>
<keyword evidence="7" id="KW-1185">Reference proteome</keyword>
<dbReference type="RefSeq" id="WP_179271132.1">
    <property type="nucleotide sequence ID" value="NZ_MQWB01000001.1"/>
</dbReference>
<dbReference type="Pfam" id="PF01817">
    <property type="entry name" value="CM_2"/>
    <property type="match status" value="1"/>
</dbReference>
<dbReference type="NCBIfam" id="TIGR01361">
    <property type="entry name" value="DAHP_synth_Bsub"/>
    <property type="match status" value="1"/>
</dbReference>
<evidence type="ECO:0000259" key="5">
    <source>
        <dbReference type="PROSITE" id="PS51671"/>
    </source>
</evidence>
<feature type="domain" description="ACT" evidence="5">
    <location>
        <begin position="291"/>
        <end position="368"/>
    </location>
</feature>
<evidence type="ECO:0000313" key="6">
    <source>
        <dbReference type="EMBL" id="OZC03369.1"/>
    </source>
</evidence>
<dbReference type="GO" id="GO:0016740">
    <property type="term" value="F:transferase activity"/>
    <property type="evidence" value="ECO:0007669"/>
    <property type="project" value="UniProtKB-KW"/>
</dbReference>
<dbReference type="Proteomes" id="UP000216446">
    <property type="component" value="Unassembled WGS sequence"/>
</dbReference>
<dbReference type="Pfam" id="PF01842">
    <property type="entry name" value="ACT"/>
    <property type="match status" value="1"/>
</dbReference>
<organism evidence="6 7">
    <name type="scientific">Rubricoccus marinus</name>
    <dbReference type="NCBI Taxonomy" id="716817"/>
    <lineage>
        <taxon>Bacteria</taxon>
        <taxon>Pseudomonadati</taxon>
        <taxon>Rhodothermota</taxon>
        <taxon>Rhodothermia</taxon>
        <taxon>Rhodothermales</taxon>
        <taxon>Rubricoccaceae</taxon>
        <taxon>Rubricoccus</taxon>
    </lineage>
</organism>
<dbReference type="UniPathway" id="UPA00121">
    <property type="reaction ID" value="UER00345"/>
</dbReference>
<keyword evidence="2" id="KW-0808">Transferase</keyword>
<dbReference type="InterPro" id="IPR018528">
    <property type="entry name" value="Preph_deHydtase_CS"/>
</dbReference>
<dbReference type="AlphaFoldDB" id="A0A259U039"/>
<dbReference type="InterPro" id="IPR006268">
    <property type="entry name" value="DAHP_syn_2"/>
</dbReference>
<dbReference type="GO" id="GO:0016832">
    <property type="term" value="F:aldehyde-lyase activity"/>
    <property type="evidence" value="ECO:0007669"/>
    <property type="project" value="InterPro"/>
</dbReference>
<dbReference type="Pfam" id="PF00793">
    <property type="entry name" value="DAHP_synth_1"/>
    <property type="match status" value="1"/>
</dbReference>
<dbReference type="Gene3D" id="3.30.70.260">
    <property type="match status" value="1"/>
</dbReference>
<dbReference type="InterPro" id="IPR006218">
    <property type="entry name" value="DAHP1/KDSA"/>
</dbReference>
<comment type="caution">
    <text evidence="6">The sequence shown here is derived from an EMBL/GenBank/DDBJ whole genome shotgun (WGS) entry which is preliminary data.</text>
</comment>
<dbReference type="InParanoid" id="A0A259U039"/>
<feature type="domain" description="Prephenate dehydratase" evidence="4">
    <location>
        <begin position="99"/>
        <end position="277"/>
    </location>
</feature>
<dbReference type="InterPro" id="IPR052899">
    <property type="entry name" value="Class-I_DAHP_synthase"/>
</dbReference>